<dbReference type="AlphaFoldDB" id="A0A0F9NVR7"/>
<dbReference type="EMBL" id="LAZR01002956">
    <property type="protein sequence ID" value="KKN23605.1"/>
    <property type="molecule type" value="Genomic_DNA"/>
</dbReference>
<protein>
    <submittedName>
        <fullName evidence="2">Uncharacterized protein</fullName>
    </submittedName>
</protein>
<gene>
    <name evidence="2" type="ORF">LCGC14_0903300</name>
</gene>
<organism evidence="2">
    <name type="scientific">marine sediment metagenome</name>
    <dbReference type="NCBI Taxonomy" id="412755"/>
    <lineage>
        <taxon>unclassified sequences</taxon>
        <taxon>metagenomes</taxon>
        <taxon>ecological metagenomes</taxon>
    </lineage>
</organism>
<feature type="compositionally biased region" description="Basic and acidic residues" evidence="1">
    <location>
        <begin position="104"/>
        <end position="120"/>
    </location>
</feature>
<reference evidence="2" key="1">
    <citation type="journal article" date="2015" name="Nature">
        <title>Complex archaea that bridge the gap between prokaryotes and eukaryotes.</title>
        <authorList>
            <person name="Spang A."/>
            <person name="Saw J.H."/>
            <person name="Jorgensen S.L."/>
            <person name="Zaremba-Niedzwiedzka K."/>
            <person name="Martijn J."/>
            <person name="Lind A.E."/>
            <person name="van Eijk R."/>
            <person name="Schleper C."/>
            <person name="Guy L."/>
            <person name="Ettema T.J."/>
        </authorList>
    </citation>
    <scope>NUCLEOTIDE SEQUENCE</scope>
</reference>
<comment type="caution">
    <text evidence="2">The sequence shown here is derived from an EMBL/GenBank/DDBJ whole genome shotgun (WGS) entry which is preliminary data.</text>
</comment>
<name>A0A0F9NVR7_9ZZZZ</name>
<proteinExistence type="predicted"/>
<evidence type="ECO:0000313" key="2">
    <source>
        <dbReference type="EMBL" id="KKN23605.1"/>
    </source>
</evidence>
<accession>A0A0F9NVR7</accession>
<feature type="region of interest" description="Disordered" evidence="1">
    <location>
        <begin position="92"/>
        <end position="120"/>
    </location>
</feature>
<sequence length="120" mass="13865">MTTRKASTIAAGLLASTLFVVSPVLMAGNQSSHHGDGQYGDQRNITELCENLREGKGHFNKTERQAEMIKRREAMAERLKLTEEQRGIWNEIHGERRQKHEKRMGKWQDKMKKRCAESQK</sequence>
<evidence type="ECO:0000256" key="1">
    <source>
        <dbReference type="SAM" id="MobiDB-lite"/>
    </source>
</evidence>